<proteinExistence type="predicted"/>
<sequence>MHFFNKKGHFNCVKTYKNNIKTIINNKKKGDDYLFMNKIKYKEKKKICFKNIFLPVCVLNFSIFSFTLYNYFKKNDENYFVTNEITAIDHFVLYDFISTLGVNNISIYLKNKFYEKLFLNIQNEEYIPKQNSLLGLIETIYKNKKNKIKLSNDMNRKNDNIKEEQNKQKDYYINETYDDINNNKNNKNISMNIYMYNKNIINNAHYDPFIYFLFENIKNNNINHTKKKILSSILFYYITYSQDYLYISYDQILQLVYNPNLFYNLNNREEIISYLLLKILKNETCTDQIYLNEKDIIHKYIQMKKKKKKNHTEAEQNDSIDISKDEKHMEGAEDSIISFLLNNNVEQKEKNVTSSNYNNNNNNIDSNFFELGIYKWRIYKLYKSFKKNEENYYKQQGLEELQKYLYKINSTYIIENNNKKIIKEKYNNIMNKIYWKFFENTIFYTFLFSFVLHNINSKEYNIKTYIYMFKDIYKSIYTNILINSSFLIQKSILNNINENKQTNKFILTSLSFNIFNSFILSLSIYRCKYAVVPLLFSQVVKDNYFL</sequence>
<name>A0ABY1UT50_9APIC</name>
<evidence type="ECO:0000256" key="1">
    <source>
        <dbReference type="SAM" id="MobiDB-lite"/>
    </source>
</evidence>
<reference evidence="3" key="1">
    <citation type="submission" date="2016-09" db="EMBL/GenBank/DDBJ databases">
        <authorList>
            <consortium name="Pathogen Informatics"/>
            <person name="Sun Q."/>
            <person name="Inoue M."/>
        </authorList>
    </citation>
    <scope>NUCLEOTIDE SEQUENCE</scope>
</reference>
<gene>
    <name evidence="3" type="ORF">PGABG01_1337600</name>
</gene>
<keyword evidence="4" id="KW-1185">Reference proteome</keyword>
<protein>
    <submittedName>
        <fullName evidence="3">Uncharacterized protein</fullName>
    </submittedName>
</protein>
<accession>A0ABY1UT50</accession>
<evidence type="ECO:0000313" key="4">
    <source>
        <dbReference type="Proteomes" id="UP000831156"/>
    </source>
</evidence>
<keyword evidence="2" id="KW-1133">Transmembrane helix</keyword>
<feature type="transmembrane region" description="Helical" evidence="2">
    <location>
        <begin position="52"/>
        <end position="71"/>
    </location>
</feature>
<evidence type="ECO:0000313" key="3">
    <source>
        <dbReference type="EMBL" id="SOV17783.1"/>
    </source>
</evidence>
<keyword evidence="2" id="KW-0812">Transmembrane</keyword>
<keyword evidence="2" id="KW-0472">Membrane</keyword>
<dbReference type="Proteomes" id="UP000831156">
    <property type="component" value="Chromosome 13"/>
</dbReference>
<evidence type="ECO:0000256" key="2">
    <source>
        <dbReference type="SAM" id="Phobius"/>
    </source>
</evidence>
<organism evidence="3 4">
    <name type="scientific">Plasmodium gaboni</name>
    <dbReference type="NCBI Taxonomy" id="647221"/>
    <lineage>
        <taxon>Eukaryota</taxon>
        <taxon>Sar</taxon>
        <taxon>Alveolata</taxon>
        <taxon>Apicomplexa</taxon>
        <taxon>Aconoidasida</taxon>
        <taxon>Haemosporida</taxon>
        <taxon>Plasmodiidae</taxon>
        <taxon>Plasmodium</taxon>
        <taxon>Plasmodium (Laverania)</taxon>
    </lineage>
</organism>
<feature type="region of interest" description="Disordered" evidence="1">
    <location>
        <begin position="308"/>
        <end position="327"/>
    </location>
</feature>
<dbReference type="EMBL" id="LT969436">
    <property type="protein sequence ID" value="SOV17783.1"/>
    <property type="molecule type" value="Genomic_DNA"/>
</dbReference>